<evidence type="ECO:0000313" key="13">
    <source>
        <dbReference type="EMBL" id="SIN95689.1"/>
    </source>
</evidence>
<dbReference type="CDD" id="cd24053">
    <property type="entry name" value="ASKHA_NBD_EcPPX-GppA-like"/>
    <property type="match status" value="1"/>
</dbReference>
<dbReference type="SUPFAM" id="SSF109604">
    <property type="entry name" value="HD-domain/PDEase-like"/>
    <property type="match status" value="1"/>
</dbReference>
<dbReference type="eggNOG" id="COG0248">
    <property type="taxonomic scope" value="Bacteria"/>
</dbReference>
<dbReference type="InterPro" id="IPR030673">
    <property type="entry name" value="PyroPPase_GppA_Ppx"/>
</dbReference>
<keyword evidence="8" id="KW-0378">Hydrolase</keyword>
<dbReference type="PANTHER" id="PTHR30005">
    <property type="entry name" value="EXOPOLYPHOSPHATASE"/>
    <property type="match status" value="1"/>
</dbReference>
<evidence type="ECO:0000256" key="7">
    <source>
        <dbReference type="ARBA" id="ARBA00022475"/>
    </source>
</evidence>
<dbReference type="InterPro" id="IPR043129">
    <property type="entry name" value="ATPase_NBD"/>
</dbReference>
<dbReference type="GO" id="GO:0005886">
    <property type="term" value="C:plasma membrane"/>
    <property type="evidence" value="ECO:0007669"/>
    <property type="project" value="UniProtKB-SubCell"/>
</dbReference>
<dbReference type="InterPro" id="IPR050273">
    <property type="entry name" value="GppA/Ppx_hydrolase"/>
</dbReference>
<evidence type="ECO:0000256" key="10">
    <source>
        <dbReference type="ARBA" id="ARBA00047607"/>
    </source>
</evidence>
<protein>
    <recommendedName>
        <fullName evidence="6">Exopolyphosphatase</fullName>
        <ecNumber evidence="5">3.6.1.11</ecNumber>
    </recommendedName>
</protein>
<dbReference type="InterPro" id="IPR048950">
    <property type="entry name" value="Ppx_GppA_C"/>
</dbReference>
<evidence type="ECO:0000256" key="2">
    <source>
        <dbReference type="ARBA" id="ARBA00004202"/>
    </source>
</evidence>
<sequence>MLAAVDLGSNSFHLQVARVVDKQIYPLDSLREMVRLAGGFNDTDKKLDEDSQMRALNCLQRFGERLRDFPAHTVRVVGTNSLRIAENAPAFLKRAEAALGFPIEIISGREEARLIYLGVAHSLPVSDHNRLVIDIGGGSSEFIIGNRLQPNKLESLYIGCVSHSQRFFPDGKISKAAMKQAELAARTEIQAIAAEFSADQWQEVIGSSGTARTLGQVLKLNHFCKQDDSDDITPAGLEKFRDYLLKTGDSKKLSIAGLQANRKAVIAGGFAIMSAVFSELGIQRMSQTTGALRQGVLYDMLGRFHNEDMREITVQQFMQRYRIDTAQSIRIESLSGLLGKQLLAAHTDQSEDLLRILSWAARLHEIGISIAHSGYHKHTAYILANADMPGFSKMEQTNLSQLVLAHRGSLGKVSEFVANPLNALLLMALRLAVLFHRSRSNILLPPLDVTAEKATCTLYIARAWLKQNPLTRTLLHTETEEWRRFNFKLQIKSKKDT</sequence>
<accession>A0A1N6FK96</accession>
<dbReference type="FunFam" id="3.30.420.150:FF:000001">
    <property type="entry name" value="Guanosine-5'-triphosphate,3'-diphosphate pyrophosphatase"/>
    <property type="match status" value="1"/>
</dbReference>
<dbReference type="PANTHER" id="PTHR30005:SF14">
    <property type="entry name" value="EXOPOLYPHOSPHATASE"/>
    <property type="match status" value="1"/>
</dbReference>
<dbReference type="Gene3D" id="3.30.420.40">
    <property type="match status" value="1"/>
</dbReference>
<dbReference type="AlphaFoldDB" id="A0A1N6FK96"/>
<dbReference type="NCBIfam" id="TIGR03706">
    <property type="entry name" value="exo_poly_only"/>
    <property type="match status" value="1"/>
</dbReference>
<dbReference type="Pfam" id="PF21447">
    <property type="entry name" value="Ppx-GppA_III"/>
    <property type="match status" value="1"/>
</dbReference>
<evidence type="ECO:0000256" key="3">
    <source>
        <dbReference type="ARBA" id="ARBA00007125"/>
    </source>
</evidence>
<dbReference type="InterPro" id="IPR003695">
    <property type="entry name" value="Ppx_GppA_N"/>
</dbReference>
<dbReference type="InterPro" id="IPR022371">
    <property type="entry name" value="Exopolyphosphatase"/>
</dbReference>
<evidence type="ECO:0000256" key="8">
    <source>
        <dbReference type="ARBA" id="ARBA00022801"/>
    </source>
</evidence>
<feature type="domain" description="Ppx/GppA phosphatase C-terminal" evidence="12">
    <location>
        <begin position="310"/>
        <end position="478"/>
    </location>
</feature>
<comment type="similarity">
    <text evidence="3">Belongs to the GppA/Ppx family.</text>
</comment>
<dbReference type="Proteomes" id="UP000185062">
    <property type="component" value="Unassembled WGS sequence"/>
</dbReference>
<keyword evidence="9" id="KW-0472">Membrane</keyword>
<evidence type="ECO:0000259" key="11">
    <source>
        <dbReference type="Pfam" id="PF02541"/>
    </source>
</evidence>
<dbReference type="Gene3D" id="1.10.3210.10">
    <property type="entry name" value="Hypothetical protein af1432"/>
    <property type="match status" value="1"/>
</dbReference>
<name>A0A1N6FK96_9PROT</name>
<evidence type="ECO:0000256" key="5">
    <source>
        <dbReference type="ARBA" id="ARBA00012451"/>
    </source>
</evidence>
<keyword evidence="7" id="KW-1003">Cell membrane</keyword>
<comment type="subunit">
    <text evidence="4">Homodimer.</text>
</comment>
<proteinExistence type="inferred from homology"/>
<dbReference type="FunFam" id="3.30.420.40:FF:000023">
    <property type="entry name" value="Guanosine-5'-triphosphate,3'-diphosphate pyrophosphatase"/>
    <property type="match status" value="1"/>
</dbReference>
<comment type="catalytic activity">
    <reaction evidence="10">
        <text>[phosphate](n) + H2O = [phosphate](n-1) + phosphate + H(+)</text>
        <dbReference type="Rhea" id="RHEA:21528"/>
        <dbReference type="Rhea" id="RHEA-COMP:9859"/>
        <dbReference type="Rhea" id="RHEA-COMP:14279"/>
        <dbReference type="ChEBI" id="CHEBI:15377"/>
        <dbReference type="ChEBI" id="CHEBI:15378"/>
        <dbReference type="ChEBI" id="CHEBI:16838"/>
        <dbReference type="ChEBI" id="CHEBI:43474"/>
        <dbReference type="EC" id="3.6.1.11"/>
    </reaction>
</comment>
<keyword evidence="14" id="KW-1185">Reference proteome</keyword>
<gene>
    <name evidence="13" type="ORF">SAMN02743940_0286</name>
</gene>
<dbReference type="SUPFAM" id="SSF53067">
    <property type="entry name" value="Actin-like ATPase domain"/>
    <property type="match status" value="2"/>
</dbReference>
<organism evidence="13 14">
    <name type="scientific">Nitrosomonas cryotolerans ATCC 49181</name>
    <dbReference type="NCBI Taxonomy" id="1131553"/>
    <lineage>
        <taxon>Bacteria</taxon>
        <taxon>Pseudomonadati</taxon>
        <taxon>Pseudomonadota</taxon>
        <taxon>Betaproteobacteria</taxon>
        <taxon>Nitrosomonadales</taxon>
        <taxon>Nitrosomonadaceae</taxon>
        <taxon>Nitrosomonas</taxon>
    </lineage>
</organism>
<dbReference type="PIRSF" id="PIRSF001267">
    <property type="entry name" value="Pyrophosphatase_GppA_Ppx"/>
    <property type="match status" value="1"/>
</dbReference>
<feature type="domain" description="Ppx/GppA phosphatase N-terminal" evidence="11">
    <location>
        <begin position="16"/>
        <end position="303"/>
    </location>
</feature>
<evidence type="ECO:0000256" key="6">
    <source>
        <dbReference type="ARBA" id="ARBA00020416"/>
    </source>
</evidence>
<evidence type="ECO:0000256" key="4">
    <source>
        <dbReference type="ARBA" id="ARBA00011738"/>
    </source>
</evidence>
<dbReference type="EC" id="3.6.1.11" evidence="5"/>
<dbReference type="STRING" id="44575.SAMN05216419_102217"/>
<dbReference type="GO" id="GO:0006798">
    <property type="term" value="P:polyphosphate catabolic process"/>
    <property type="evidence" value="ECO:0007669"/>
    <property type="project" value="TreeGrafter"/>
</dbReference>
<evidence type="ECO:0000313" key="14">
    <source>
        <dbReference type="Proteomes" id="UP000185062"/>
    </source>
</evidence>
<evidence type="ECO:0000256" key="9">
    <source>
        <dbReference type="ARBA" id="ARBA00023136"/>
    </source>
</evidence>
<comment type="subcellular location">
    <subcellularLocation>
        <location evidence="2">Cell membrane</location>
        <topology evidence="2">Peripheral membrane protein</topology>
    </subcellularLocation>
</comment>
<reference evidence="13 14" key="1">
    <citation type="submission" date="2016-12" db="EMBL/GenBank/DDBJ databases">
        <authorList>
            <person name="Song W.-J."/>
            <person name="Kurnit D.M."/>
        </authorList>
    </citation>
    <scope>NUCLEOTIDE SEQUENCE [LARGE SCALE GENOMIC DNA]</scope>
    <source>
        <strain evidence="13 14">ATCC 49181</strain>
    </source>
</reference>
<dbReference type="EMBL" id="FSRO01000001">
    <property type="protein sequence ID" value="SIN95689.1"/>
    <property type="molecule type" value="Genomic_DNA"/>
</dbReference>
<evidence type="ECO:0000259" key="12">
    <source>
        <dbReference type="Pfam" id="PF21447"/>
    </source>
</evidence>
<evidence type="ECO:0000256" key="1">
    <source>
        <dbReference type="ARBA" id="ARBA00001946"/>
    </source>
</evidence>
<dbReference type="Pfam" id="PF02541">
    <property type="entry name" value="Ppx-GppA"/>
    <property type="match status" value="1"/>
</dbReference>
<dbReference type="Gene3D" id="3.30.420.150">
    <property type="entry name" value="Exopolyphosphatase. Domain 2"/>
    <property type="match status" value="1"/>
</dbReference>
<comment type="cofactor">
    <cofactor evidence="1">
        <name>Mg(2+)</name>
        <dbReference type="ChEBI" id="CHEBI:18420"/>
    </cofactor>
</comment>
<dbReference type="GO" id="GO:0004309">
    <property type="term" value="F:exopolyphosphatase activity"/>
    <property type="evidence" value="ECO:0007669"/>
    <property type="project" value="UniProtKB-EC"/>
</dbReference>